<reference evidence="2" key="1">
    <citation type="submission" date="2019-11" db="EMBL/GenBank/DDBJ databases">
        <title>Lipid analysis of CO2-rich subsurface aquifers suggests an autotrophy-based deep biosphere with lysolipids enriched in CPR bacteria.</title>
        <authorList>
            <person name="Probst A.J."/>
            <person name="Elling F.J."/>
            <person name="Castelle C.J."/>
            <person name="Zhu Q."/>
            <person name="Elvert M."/>
            <person name="Birarda G."/>
            <person name="Holman H.-Y."/>
            <person name="Lane K.R."/>
            <person name="Ladd B."/>
            <person name="Ryan M.C."/>
            <person name="Woyke T."/>
            <person name="Hinrichs K.-U."/>
            <person name="Banfield J.F."/>
        </authorList>
    </citation>
    <scope>NUCLEOTIDE SEQUENCE</scope>
    <source>
        <strain evidence="2">CG_2015-04_33_537</strain>
    </source>
</reference>
<evidence type="ECO:0000313" key="2">
    <source>
        <dbReference type="EMBL" id="NCS91079.1"/>
    </source>
</evidence>
<protein>
    <submittedName>
        <fullName evidence="2">Uncharacterized protein</fullName>
    </submittedName>
</protein>
<name>A0A8J7YTZ4_9ARCH</name>
<gene>
    <name evidence="2" type="ORF">GW779_01465</name>
</gene>
<evidence type="ECO:0000313" key="3">
    <source>
        <dbReference type="Proteomes" id="UP000738826"/>
    </source>
</evidence>
<dbReference type="AlphaFoldDB" id="A0A8J7YTZ4"/>
<proteinExistence type="predicted"/>
<dbReference type="Proteomes" id="UP000738826">
    <property type="component" value="Unassembled WGS sequence"/>
</dbReference>
<sequence>MATMFADKVGANVGGIKQDEEKGKNKRRMIFVIIGIIIISIVMAAWVYDKYGTVYLGPGEHYTVNIPFIGASEVPVICGKAYLTSENPVKDINITVKYYNNESVLAWNLTNKDGKYCIYLPEITKNTKYDVYVGYDNETMTLGKHDYSLTNLKTEKEIYNRSVDQYVIINGTINNEDAKIENGRMDVYLKYHNESTGKWEEIFDYKRYYVNIESNDEYPLPNDADEVNISWEIPNDAKIGKYKFYIKTSFNAEKTNKGHKPKSVYFNITE</sequence>
<keyword evidence="1" id="KW-1133">Transmembrane helix</keyword>
<keyword evidence="1" id="KW-0472">Membrane</keyword>
<organism evidence="2 3">
    <name type="scientific">Candidatus Altarchaeum hamiconexum</name>
    <dbReference type="NCBI Taxonomy" id="1803513"/>
    <lineage>
        <taxon>Archaea</taxon>
        <taxon>Candidatus Altarchaeota</taxon>
        <taxon>Candidatus Altiarchaeia</taxon>
        <taxon>Candidatus Altarchaeales</taxon>
        <taxon>Candidatus Altarchaeaceae</taxon>
        <taxon>Candidatus Altarchaeum</taxon>
    </lineage>
</organism>
<evidence type="ECO:0000256" key="1">
    <source>
        <dbReference type="SAM" id="Phobius"/>
    </source>
</evidence>
<feature type="transmembrane region" description="Helical" evidence="1">
    <location>
        <begin position="29"/>
        <end position="48"/>
    </location>
</feature>
<keyword evidence="1" id="KW-0812">Transmembrane</keyword>
<accession>A0A8J7YTZ4</accession>
<comment type="caution">
    <text evidence="2">The sequence shown here is derived from an EMBL/GenBank/DDBJ whole genome shotgun (WGS) entry which is preliminary data.</text>
</comment>
<dbReference type="EMBL" id="JAACQH010000024">
    <property type="protein sequence ID" value="NCS91079.1"/>
    <property type="molecule type" value="Genomic_DNA"/>
</dbReference>